<keyword evidence="3" id="KW-1185">Reference proteome</keyword>
<feature type="non-terminal residue" evidence="2">
    <location>
        <position position="1"/>
    </location>
</feature>
<name>A0ABQ9U9V8_SAGOE</name>
<comment type="caution">
    <text evidence="2">The sequence shown here is derived from an EMBL/GenBank/DDBJ whole genome shotgun (WGS) entry which is preliminary data.</text>
</comment>
<proteinExistence type="predicted"/>
<dbReference type="Proteomes" id="UP001266305">
    <property type="component" value="Unassembled WGS sequence"/>
</dbReference>
<evidence type="ECO:0000256" key="1">
    <source>
        <dbReference type="SAM" id="MobiDB-lite"/>
    </source>
</evidence>
<feature type="non-terminal residue" evidence="2">
    <location>
        <position position="53"/>
    </location>
</feature>
<evidence type="ECO:0000313" key="2">
    <source>
        <dbReference type="EMBL" id="KAK2093579.1"/>
    </source>
</evidence>
<gene>
    <name evidence="2" type="ORF">P7K49_027317</name>
</gene>
<dbReference type="EMBL" id="JASSZA010000014">
    <property type="protein sequence ID" value="KAK2093579.1"/>
    <property type="molecule type" value="Genomic_DNA"/>
</dbReference>
<feature type="compositionally biased region" description="Basic and acidic residues" evidence="1">
    <location>
        <begin position="32"/>
        <end position="41"/>
    </location>
</feature>
<accession>A0ABQ9U9V8</accession>
<organism evidence="2 3">
    <name type="scientific">Saguinus oedipus</name>
    <name type="common">Cotton-top tamarin</name>
    <name type="synonym">Oedipomidas oedipus</name>
    <dbReference type="NCBI Taxonomy" id="9490"/>
    <lineage>
        <taxon>Eukaryota</taxon>
        <taxon>Metazoa</taxon>
        <taxon>Chordata</taxon>
        <taxon>Craniata</taxon>
        <taxon>Vertebrata</taxon>
        <taxon>Euteleostomi</taxon>
        <taxon>Mammalia</taxon>
        <taxon>Eutheria</taxon>
        <taxon>Euarchontoglires</taxon>
        <taxon>Primates</taxon>
        <taxon>Haplorrhini</taxon>
        <taxon>Platyrrhini</taxon>
        <taxon>Cebidae</taxon>
        <taxon>Callitrichinae</taxon>
        <taxon>Saguinus</taxon>
    </lineage>
</organism>
<feature type="region of interest" description="Disordered" evidence="1">
    <location>
        <begin position="1"/>
        <end position="53"/>
    </location>
</feature>
<protein>
    <submittedName>
        <fullName evidence="2">Uncharacterized protein</fullName>
    </submittedName>
</protein>
<sequence length="53" mass="5657">DLRAPAVFYTAQRDPAPTVPHPAAGRASRQGGDLERGECREAQSAGWARPGRV</sequence>
<reference evidence="2 3" key="1">
    <citation type="submission" date="2023-05" db="EMBL/GenBank/DDBJ databases">
        <title>B98-5 Cell Line De Novo Hybrid Assembly: An Optical Mapping Approach.</title>
        <authorList>
            <person name="Kananen K."/>
            <person name="Auerbach J.A."/>
            <person name="Kautto E."/>
            <person name="Blachly J.S."/>
        </authorList>
    </citation>
    <scope>NUCLEOTIDE SEQUENCE [LARGE SCALE GENOMIC DNA]</scope>
    <source>
        <strain evidence="2">B95-8</strain>
        <tissue evidence="2">Cell line</tissue>
    </source>
</reference>
<evidence type="ECO:0000313" key="3">
    <source>
        <dbReference type="Proteomes" id="UP001266305"/>
    </source>
</evidence>